<proteinExistence type="predicted"/>
<name>A0A1W1VS05_9FIRM</name>
<accession>A0A1W1VS05</accession>
<evidence type="ECO:0000256" key="1">
    <source>
        <dbReference type="SAM" id="Phobius"/>
    </source>
</evidence>
<reference evidence="2 3" key="1">
    <citation type="submission" date="2017-04" db="EMBL/GenBank/DDBJ databases">
        <authorList>
            <person name="Afonso C.L."/>
            <person name="Miller P.J."/>
            <person name="Scott M.A."/>
            <person name="Spackman E."/>
            <person name="Goraichik I."/>
            <person name="Dimitrov K.M."/>
            <person name="Suarez D.L."/>
            <person name="Swayne D.E."/>
        </authorList>
    </citation>
    <scope>NUCLEOTIDE SEQUENCE [LARGE SCALE GENOMIC DNA]</scope>
    <source>
        <strain evidence="2 3">ToBE</strain>
    </source>
</reference>
<evidence type="ECO:0000313" key="3">
    <source>
        <dbReference type="Proteomes" id="UP000192569"/>
    </source>
</evidence>
<evidence type="ECO:0000313" key="2">
    <source>
        <dbReference type="EMBL" id="SMB96139.1"/>
    </source>
</evidence>
<feature type="transmembrane region" description="Helical" evidence="1">
    <location>
        <begin position="25"/>
        <end position="46"/>
    </location>
</feature>
<keyword evidence="1" id="KW-0472">Membrane</keyword>
<dbReference type="EMBL" id="LT838272">
    <property type="protein sequence ID" value="SMB96139.1"/>
    <property type="molecule type" value="Genomic_DNA"/>
</dbReference>
<keyword evidence="3" id="KW-1185">Reference proteome</keyword>
<organism evidence="2 3">
    <name type="scientific">Thermanaeromonas toyohensis ToBE</name>
    <dbReference type="NCBI Taxonomy" id="698762"/>
    <lineage>
        <taxon>Bacteria</taxon>
        <taxon>Bacillati</taxon>
        <taxon>Bacillota</taxon>
        <taxon>Clostridia</taxon>
        <taxon>Neomoorellales</taxon>
        <taxon>Neomoorellaceae</taxon>
        <taxon>Thermanaeromonas</taxon>
    </lineage>
</organism>
<sequence length="66" mass="7317">MAGVGWVLILLSLFAWVFIGRGDSPVFVALTWHAAVLGGFLVGRGWRERRLSRQKQKCVGSEMLGE</sequence>
<protein>
    <submittedName>
        <fullName evidence="2">Uncharacterized protein</fullName>
    </submittedName>
</protein>
<dbReference type="STRING" id="698762.SAMN00808754_1408"/>
<dbReference type="Proteomes" id="UP000192569">
    <property type="component" value="Chromosome I"/>
</dbReference>
<dbReference type="AlphaFoldDB" id="A0A1W1VS05"/>
<keyword evidence="1" id="KW-1133">Transmembrane helix</keyword>
<keyword evidence="1" id="KW-0812">Transmembrane</keyword>
<gene>
    <name evidence="2" type="ORF">SAMN00808754_1408</name>
</gene>